<name>A0A1J7BQM8_9ACTN</name>
<reference evidence="10 11" key="1">
    <citation type="submission" date="2016-10" db="EMBL/GenBank/DDBJ databases">
        <title>Genome sequence of Streptomyces gilvigriseus MUSC 26.</title>
        <authorList>
            <person name="Lee L.-H."/>
            <person name="Ser H.-L."/>
        </authorList>
    </citation>
    <scope>NUCLEOTIDE SEQUENCE [LARGE SCALE GENOMIC DNA]</scope>
    <source>
        <strain evidence="10 11">MUSC 26</strain>
    </source>
</reference>
<evidence type="ECO:0000256" key="4">
    <source>
        <dbReference type="ARBA" id="ARBA00022960"/>
    </source>
</evidence>
<evidence type="ECO:0000256" key="6">
    <source>
        <dbReference type="ARBA" id="ARBA00023136"/>
    </source>
</evidence>
<feature type="transmembrane region" description="Helical" evidence="9">
    <location>
        <begin position="165"/>
        <end position="183"/>
    </location>
</feature>
<feature type="transmembrane region" description="Helical" evidence="9">
    <location>
        <begin position="365"/>
        <end position="383"/>
    </location>
</feature>
<evidence type="ECO:0000256" key="8">
    <source>
        <dbReference type="ARBA" id="ARBA00049902"/>
    </source>
</evidence>
<dbReference type="GO" id="GO:0051301">
    <property type="term" value="P:cell division"/>
    <property type="evidence" value="ECO:0007669"/>
    <property type="project" value="InterPro"/>
</dbReference>
<feature type="transmembrane region" description="Helical" evidence="9">
    <location>
        <begin position="69"/>
        <end position="87"/>
    </location>
</feature>
<keyword evidence="6 9" id="KW-0472">Membrane</keyword>
<comment type="caution">
    <text evidence="10">The sequence shown here is derived from an EMBL/GenBank/DDBJ whole genome shotgun (WGS) entry which is preliminary data.</text>
</comment>
<evidence type="ECO:0000256" key="2">
    <source>
        <dbReference type="ARBA" id="ARBA00004752"/>
    </source>
</evidence>
<dbReference type="InterPro" id="IPR011923">
    <property type="entry name" value="RodA/MrdB"/>
</dbReference>
<keyword evidence="11" id="KW-1185">Reference proteome</keyword>
<evidence type="ECO:0000256" key="5">
    <source>
        <dbReference type="ARBA" id="ARBA00022989"/>
    </source>
</evidence>
<comment type="catalytic activity">
    <reaction evidence="8">
        <text>[GlcNAc-(1-&gt;4)-Mur2Ac(oyl-L-Ala-gamma-D-Glu-L-Lys-D-Ala-D-Ala)](n)-di-trans,octa-cis-undecaprenyl diphosphate + beta-D-GlcNAc-(1-&gt;4)-Mur2Ac(oyl-L-Ala-gamma-D-Glu-L-Lys-D-Ala-D-Ala)-di-trans,octa-cis-undecaprenyl diphosphate = [GlcNAc-(1-&gt;4)-Mur2Ac(oyl-L-Ala-gamma-D-Glu-L-Lys-D-Ala-D-Ala)](n+1)-di-trans,octa-cis-undecaprenyl diphosphate + di-trans,octa-cis-undecaprenyl diphosphate + H(+)</text>
        <dbReference type="Rhea" id="RHEA:23708"/>
        <dbReference type="Rhea" id="RHEA-COMP:9602"/>
        <dbReference type="Rhea" id="RHEA-COMP:9603"/>
        <dbReference type="ChEBI" id="CHEBI:15378"/>
        <dbReference type="ChEBI" id="CHEBI:58405"/>
        <dbReference type="ChEBI" id="CHEBI:60033"/>
        <dbReference type="ChEBI" id="CHEBI:78435"/>
        <dbReference type="EC" id="2.4.99.28"/>
    </reaction>
</comment>
<comment type="subcellular location">
    <subcellularLocation>
        <location evidence="1">Membrane</location>
        <topology evidence="1">Multi-pass membrane protein</topology>
    </subcellularLocation>
</comment>
<dbReference type="Proteomes" id="UP000243342">
    <property type="component" value="Unassembled WGS sequence"/>
</dbReference>
<feature type="transmembrane region" description="Helical" evidence="9">
    <location>
        <begin position="94"/>
        <end position="116"/>
    </location>
</feature>
<evidence type="ECO:0000256" key="3">
    <source>
        <dbReference type="ARBA" id="ARBA00022692"/>
    </source>
</evidence>
<evidence type="ECO:0000313" key="11">
    <source>
        <dbReference type="Proteomes" id="UP000243342"/>
    </source>
</evidence>
<sequence length="398" mass="41169">MTMPIRLTPERPALVRLFGRGAAARRVDWPMVAAALALMLVGSVLSWSATAQQEINQGGNPHFYLDRQLVNAAIGVALGAAVTAVDYRRIRPYAIFIYGAAMLLLATVLTPIASTVNGAHSWIVLGGGLSVQPSEFTKPAVILLMAALLADAVDARDAAVPTGRQLVAALLVALVPAGIIMAIHELGTAMVLGAIAIGVVAVAGMRARWLAAMAGVGAVVVFAAVQLHVLSQYQVDRFAAFADPRLDPSGVGYNAQQARIAIGSGGLLGAGLFHGSQTNGGYVPEQHTDFVFTVAGEEFGFVGGIVLIGLFGVVLWRALGIARHAGDRFGTLVAAGVVCWIAFEAFENIGMTLGIMPVAGIPLPLVSYGGSSMFATCIALGLLQSVRIRAGSGHGSAR</sequence>
<dbReference type="GO" id="GO:0008360">
    <property type="term" value="P:regulation of cell shape"/>
    <property type="evidence" value="ECO:0007669"/>
    <property type="project" value="UniProtKB-KW"/>
</dbReference>
<gene>
    <name evidence="10" type="ORF">BIV57_19970</name>
</gene>
<feature type="transmembrane region" description="Helical" evidence="9">
    <location>
        <begin position="299"/>
        <end position="319"/>
    </location>
</feature>
<organism evidence="10 11">
    <name type="scientific">Mangrovactinospora gilvigrisea</name>
    <dbReference type="NCBI Taxonomy" id="1428644"/>
    <lineage>
        <taxon>Bacteria</taxon>
        <taxon>Bacillati</taxon>
        <taxon>Actinomycetota</taxon>
        <taxon>Actinomycetes</taxon>
        <taxon>Kitasatosporales</taxon>
        <taxon>Streptomycetaceae</taxon>
        <taxon>Mangrovactinospora</taxon>
    </lineage>
</organism>
<dbReference type="NCBIfam" id="TIGR02210">
    <property type="entry name" value="rodA_shape"/>
    <property type="match status" value="1"/>
</dbReference>
<evidence type="ECO:0000256" key="7">
    <source>
        <dbReference type="ARBA" id="ARBA00044770"/>
    </source>
</evidence>
<keyword evidence="5 9" id="KW-1133">Transmembrane helix</keyword>
<dbReference type="GO" id="GO:0005886">
    <property type="term" value="C:plasma membrane"/>
    <property type="evidence" value="ECO:0007669"/>
    <property type="project" value="TreeGrafter"/>
</dbReference>
<dbReference type="OrthoDB" id="9812661at2"/>
<protein>
    <recommendedName>
        <fullName evidence="7">peptidoglycan glycosyltransferase</fullName>
        <ecNumber evidence="7">2.4.99.28</ecNumber>
    </recommendedName>
</protein>
<comment type="pathway">
    <text evidence="2">Cell wall biogenesis; peptidoglycan biosynthesis.</text>
</comment>
<evidence type="ECO:0000313" key="10">
    <source>
        <dbReference type="EMBL" id="OIV35753.1"/>
    </source>
</evidence>
<accession>A0A1J7BQM8</accession>
<feature type="transmembrane region" description="Helical" evidence="9">
    <location>
        <begin position="331"/>
        <end position="359"/>
    </location>
</feature>
<evidence type="ECO:0000256" key="1">
    <source>
        <dbReference type="ARBA" id="ARBA00004141"/>
    </source>
</evidence>
<evidence type="ECO:0000256" key="9">
    <source>
        <dbReference type="SAM" id="Phobius"/>
    </source>
</evidence>
<dbReference type="AlphaFoldDB" id="A0A1J7BQM8"/>
<dbReference type="InterPro" id="IPR018365">
    <property type="entry name" value="Cell_cycle_FtsW-rel_CS"/>
</dbReference>
<feature type="transmembrane region" description="Helical" evidence="9">
    <location>
        <begin position="136"/>
        <end position="153"/>
    </location>
</feature>
<dbReference type="RefSeq" id="WP_071658297.1">
    <property type="nucleotide sequence ID" value="NZ_MLCF01000132.1"/>
</dbReference>
<dbReference type="PANTHER" id="PTHR30474">
    <property type="entry name" value="CELL CYCLE PROTEIN"/>
    <property type="match status" value="1"/>
</dbReference>
<feature type="transmembrane region" description="Helical" evidence="9">
    <location>
        <begin position="29"/>
        <end position="49"/>
    </location>
</feature>
<keyword evidence="4" id="KW-0133">Cell shape</keyword>
<dbReference type="GO" id="GO:0032153">
    <property type="term" value="C:cell division site"/>
    <property type="evidence" value="ECO:0007669"/>
    <property type="project" value="TreeGrafter"/>
</dbReference>
<feature type="transmembrane region" description="Helical" evidence="9">
    <location>
        <begin position="210"/>
        <end position="229"/>
    </location>
</feature>
<proteinExistence type="predicted"/>
<dbReference type="PANTHER" id="PTHR30474:SF14">
    <property type="entry name" value="CELL CYCLE PROTEIN"/>
    <property type="match status" value="1"/>
</dbReference>
<dbReference type="InterPro" id="IPR001182">
    <property type="entry name" value="FtsW/RodA"/>
</dbReference>
<dbReference type="EMBL" id="MLCF01000132">
    <property type="protein sequence ID" value="OIV35753.1"/>
    <property type="molecule type" value="Genomic_DNA"/>
</dbReference>
<keyword evidence="3 9" id="KW-0812">Transmembrane</keyword>
<dbReference type="STRING" id="1428644.BIV57_19970"/>
<dbReference type="PROSITE" id="PS00428">
    <property type="entry name" value="FTSW_RODA_SPOVE"/>
    <property type="match status" value="1"/>
</dbReference>
<dbReference type="GO" id="GO:0008955">
    <property type="term" value="F:peptidoglycan glycosyltransferase activity"/>
    <property type="evidence" value="ECO:0007669"/>
    <property type="project" value="UniProtKB-EC"/>
</dbReference>
<feature type="transmembrane region" description="Helical" evidence="9">
    <location>
        <begin position="189"/>
        <end position="205"/>
    </location>
</feature>
<dbReference type="EC" id="2.4.99.28" evidence="7"/>
<dbReference type="GO" id="GO:0015648">
    <property type="term" value="F:lipid-linked peptidoglycan transporter activity"/>
    <property type="evidence" value="ECO:0007669"/>
    <property type="project" value="TreeGrafter"/>
</dbReference>
<dbReference type="Pfam" id="PF01098">
    <property type="entry name" value="FTSW_RODA_SPOVE"/>
    <property type="match status" value="1"/>
</dbReference>